<evidence type="ECO:0000256" key="2">
    <source>
        <dbReference type="ARBA" id="ARBA00022827"/>
    </source>
</evidence>
<dbReference type="EMBL" id="CAJNYU010000187">
    <property type="protein sequence ID" value="CAF3339432.1"/>
    <property type="molecule type" value="Genomic_DNA"/>
</dbReference>
<keyword evidence="3" id="KW-0560">Oxidoreductase</keyword>
<proteinExistence type="predicted"/>
<evidence type="ECO:0000313" key="4">
    <source>
        <dbReference type="EMBL" id="CAF3339432.1"/>
    </source>
</evidence>
<dbReference type="PRINTS" id="PR00419">
    <property type="entry name" value="ADXRDTASE"/>
</dbReference>
<dbReference type="Gene3D" id="3.50.50.60">
    <property type="entry name" value="FAD/NAD(P)-binding domain"/>
    <property type="match status" value="1"/>
</dbReference>
<dbReference type="Proteomes" id="UP000663851">
    <property type="component" value="Unassembled WGS sequence"/>
</dbReference>
<protein>
    <recommendedName>
        <fullName evidence="8">Amine oxidase domain-containing protein</fullName>
    </recommendedName>
</protein>
<name>A0A820WH12_9BILA</name>
<keyword evidence="2" id="KW-0274">FAD</keyword>
<gene>
    <name evidence="4" type="ORF">FME351_LOCUS3449</name>
    <name evidence="6" type="ORF">HFQ381_LOCUS28885</name>
    <name evidence="5" type="ORF">LUA448_LOCUS28611</name>
</gene>
<reference evidence="6" key="1">
    <citation type="submission" date="2021-02" db="EMBL/GenBank/DDBJ databases">
        <authorList>
            <person name="Nowell W R."/>
        </authorList>
    </citation>
    <scope>NUCLEOTIDE SEQUENCE</scope>
</reference>
<evidence type="ECO:0000313" key="5">
    <source>
        <dbReference type="EMBL" id="CAF3564164.1"/>
    </source>
</evidence>
<organism evidence="6 7">
    <name type="scientific">Rotaria socialis</name>
    <dbReference type="NCBI Taxonomy" id="392032"/>
    <lineage>
        <taxon>Eukaryota</taxon>
        <taxon>Metazoa</taxon>
        <taxon>Spiralia</taxon>
        <taxon>Gnathifera</taxon>
        <taxon>Rotifera</taxon>
        <taxon>Eurotatoria</taxon>
        <taxon>Bdelloidea</taxon>
        <taxon>Philodinida</taxon>
        <taxon>Philodinidae</taxon>
        <taxon>Rotaria</taxon>
    </lineage>
</organism>
<sequence>IYCVRKNINNTSDNKISIMSKQHVAIIGGGASGLVTLKELREEGHTGIIFERSSHVGGIFKTVYQEGQMVSSTIITMFSDFLGSEGERILTHPRMLTFGKSNQNY</sequence>
<keyword evidence="1" id="KW-0285">Flavoprotein</keyword>
<dbReference type="InterPro" id="IPR050346">
    <property type="entry name" value="FMO-like"/>
</dbReference>
<evidence type="ECO:0000313" key="6">
    <source>
        <dbReference type="EMBL" id="CAF4517270.1"/>
    </source>
</evidence>
<evidence type="ECO:0000313" key="7">
    <source>
        <dbReference type="Proteomes" id="UP000663851"/>
    </source>
</evidence>
<evidence type="ECO:0000256" key="3">
    <source>
        <dbReference type="ARBA" id="ARBA00023002"/>
    </source>
</evidence>
<dbReference type="InterPro" id="IPR036188">
    <property type="entry name" value="FAD/NAD-bd_sf"/>
</dbReference>
<accession>A0A820WH12</accession>
<dbReference type="EMBL" id="CAJOBO010004300">
    <property type="protein sequence ID" value="CAF4517270.1"/>
    <property type="molecule type" value="Genomic_DNA"/>
</dbReference>
<dbReference type="SUPFAM" id="SSF51905">
    <property type="entry name" value="FAD/NAD(P)-binding domain"/>
    <property type="match status" value="1"/>
</dbReference>
<dbReference type="Pfam" id="PF13450">
    <property type="entry name" value="NAD_binding_8"/>
    <property type="match status" value="1"/>
</dbReference>
<feature type="non-terminal residue" evidence="6">
    <location>
        <position position="1"/>
    </location>
</feature>
<dbReference type="Proteomes" id="UP000663833">
    <property type="component" value="Unassembled WGS sequence"/>
</dbReference>
<dbReference type="Proteomes" id="UP000663869">
    <property type="component" value="Unassembled WGS sequence"/>
</dbReference>
<dbReference type="AlphaFoldDB" id="A0A820WH12"/>
<dbReference type="PANTHER" id="PTHR23023">
    <property type="entry name" value="DIMETHYLANILINE MONOOXYGENASE"/>
    <property type="match status" value="1"/>
</dbReference>
<dbReference type="GO" id="GO:0016491">
    <property type="term" value="F:oxidoreductase activity"/>
    <property type="evidence" value="ECO:0007669"/>
    <property type="project" value="UniProtKB-KW"/>
</dbReference>
<evidence type="ECO:0008006" key="8">
    <source>
        <dbReference type="Google" id="ProtNLM"/>
    </source>
</evidence>
<evidence type="ECO:0000256" key="1">
    <source>
        <dbReference type="ARBA" id="ARBA00022630"/>
    </source>
</evidence>
<comment type="caution">
    <text evidence="6">The sequence shown here is derived from an EMBL/GenBank/DDBJ whole genome shotgun (WGS) entry which is preliminary data.</text>
</comment>
<dbReference type="EMBL" id="CAJNYD010004041">
    <property type="protein sequence ID" value="CAF3564164.1"/>
    <property type="molecule type" value="Genomic_DNA"/>
</dbReference>